<dbReference type="EC" id="2.6.1.85" evidence="3"/>
<accession>A0A927MRH8</accession>
<protein>
    <submittedName>
        <fullName evidence="3">Para-aminobenzoate synthetase component 1</fullName>
        <ecNumber evidence="3">2.6.1.85</ecNumber>
    </submittedName>
</protein>
<dbReference type="Pfam" id="PF04715">
    <property type="entry name" value="Anth_synt_I_N"/>
    <property type="match status" value="1"/>
</dbReference>
<keyword evidence="4" id="KW-1185">Reference proteome</keyword>
<proteinExistence type="predicted"/>
<dbReference type="Gene3D" id="3.60.120.10">
    <property type="entry name" value="Anthranilate synthase"/>
    <property type="match status" value="1"/>
</dbReference>
<keyword evidence="3" id="KW-0808">Transferase</keyword>
<dbReference type="InterPro" id="IPR015890">
    <property type="entry name" value="Chorismate_C"/>
</dbReference>
<dbReference type="PANTHER" id="PTHR11236:SF41">
    <property type="entry name" value="AMINODEOXYCHORISMATE SYNTHASE COMPONENT 1"/>
    <property type="match status" value="1"/>
</dbReference>
<dbReference type="InterPro" id="IPR006805">
    <property type="entry name" value="Anth_synth_I_N"/>
</dbReference>
<sequence>MQGQQLTYTTKAMTKEQFFYAYKELALAHECHLLLESGRGGKLCMAGIDPLVTLRTLEGDKLQLIWRDGTEEVREGEPLELLTEFVESYEVDRIPELPEFQGGVTGFISYDYVRRYENIPTDAEDDLGTPDLFFYLFDRWAVLDIEKETAYFMTLPGCGLEPVELESEWSTVVSVGMEKQTFMPGVALEIPVAQEDLEVSVTGPQFEQMVRDVQTYIANGEVIQVNLSVRQSKQLTTHPLDMYEAHRSFNPSPYMASIGSPEFSVVSGSPELLLKKRGDELSTRPIGGTRPRGMSESEDLALRAELLSNEKEKGEHIMLVDLEREDLERVCAPGTVETNEFMVVEKYSHVMHLVSNVRGTAAEGISNADIVKGVFPGGTITGAPKLRTMEIIEELEPTRRGLYTGSIGWFGFNGDFELNVVIRTAFIQDGIAHIQAGAGLVADSVPAAEYIESLNKAKALWQAKAMAENLTCGK</sequence>
<comment type="caution">
    <text evidence="3">The sequence shown here is derived from an EMBL/GenBank/DDBJ whole genome shotgun (WGS) entry which is preliminary data.</text>
</comment>
<evidence type="ECO:0000313" key="3">
    <source>
        <dbReference type="EMBL" id="MBE1556149.1"/>
    </source>
</evidence>
<dbReference type="InterPro" id="IPR019999">
    <property type="entry name" value="Anth_synth_I-like"/>
</dbReference>
<evidence type="ECO:0000313" key="4">
    <source>
        <dbReference type="Proteomes" id="UP000658225"/>
    </source>
</evidence>
<dbReference type="PRINTS" id="PR00095">
    <property type="entry name" value="ANTSNTHASEI"/>
</dbReference>
<dbReference type="EMBL" id="JADBEL010000022">
    <property type="protein sequence ID" value="MBE1556149.1"/>
    <property type="molecule type" value="Genomic_DNA"/>
</dbReference>
<dbReference type="PANTHER" id="PTHR11236">
    <property type="entry name" value="AMINOBENZOATE/ANTHRANILATE SYNTHASE"/>
    <property type="match status" value="1"/>
</dbReference>
<dbReference type="AlphaFoldDB" id="A0A927MRH8"/>
<name>A0A927MRH8_9BACL</name>
<reference evidence="3" key="1">
    <citation type="submission" date="2020-10" db="EMBL/GenBank/DDBJ databases">
        <title>Genomic Encyclopedia of Type Strains, Phase IV (KMG-IV): sequencing the most valuable type-strain genomes for metagenomic binning, comparative biology and taxonomic classification.</title>
        <authorList>
            <person name="Goeker M."/>
        </authorList>
    </citation>
    <scope>NUCLEOTIDE SEQUENCE</scope>
    <source>
        <strain evidence="3">DSM 13886</strain>
    </source>
</reference>
<evidence type="ECO:0000259" key="2">
    <source>
        <dbReference type="Pfam" id="PF04715"/>
    </source>
</evidence>
<feature type="domain" description="Chorismate-utilising enzyme C-terminal" evidence="1">
    <location>
        <begin position="205"/>
        <end position="456"/>
    </location>
</feature>
<dbReference type="InterPro" id="IPR005801">
    <property type="entry name" value="ADC_synthase"/>
</dbReference>
<dbReference type="GO" id="GO:0046820">
    <property type="term" value="F:4-amino-4-deoxychorismate synthase activity"/>
    <property type="evidence" value="ECO:0007669"/>
    <property type="project" value="UniProtKB-EC"/>
</dbReference>
<dbReference type="Proteomes" id="UP000658225">
    <property type="component" value="Unassembled WGS sequence"/>
</dbReference>
<dbReference type="RefSeq" id="WP_192599818.1">
    <property type="nucleotide sequence ID" value="NZ_JADBEL010000022.1"/>
</dbReference>
<gene>
    <name evidence="3" type="ORF">H4683_003270</name>
</gene>
<dbReference type="GO" id="GO:0000162">
    <property type="term" value="P:L-tryptophan biosynthetic process"/>
    <property type="evidence" value="ECO:0007669"/>
    <property type="project" value="TreeGrafter"/>
</dbReference>
<organism evidence="3 4">
    <name type="scientific">Sporosarcina limicola</name>
    <dbReference type="NCBI Taxonomy" id="34101"/>
    <lineage>
        <taxon>Bacteria</taxon>
        <taxon>Bacillati</taxon>
        <taxon>Bacillota</taxon>
        <taxon>Bacilli</taxon>
        <taxon>Bacillales</taxon>
        <taxon>Caryophanaceae</taxon>
        <taxon>Sporosarcina</taxon>
    </lineage>
</organism>
<feature type="domain" description="Anthranilate synthase component I N-terminal" evidence="2">
    <location>
        <begin position="27"/>
        <end position="151"/>
    </location>
</feature>
<evidence type="ECO:0000259" key="1">
    <source>
        <dbReference type="Pfam" id="PF00425"/>
    </source>
</evidence>
<dbReference type="SUPFAM" id="SSF56322">
    <property type="entry name" value="ADC synthase"/>
    <property type="match status" value="1"/>
</dbReference>
<dbReference type="Pfam" id="PF00425">
    <property type="entry name" value="Chorismate_bind"/>
    <property type="match status" value="1"/>
</dbReference>
<keyword evidence="3" id="KW-0032">Aminotransferase</keyword>